<evidence type="ECO:0000256" key="2">
    <source>
        <dbReference type="RuleBase" id="RU003567"/>
    </source>
</evidence>
<keyword evidence="3" id="KW-0175">Coiled coil</keyword>
<protein>
    <recommendedName>
        <fullName evidence="2">ATP-dependent Clp protease proteolytic subunit</fullName>
    </recommendedName>
</protein>
<dbReference type="GO" id="GO:0009536">
    <property type="term" value="C:plastid"/>
    <property type="evidence" value="ECO:0007669"/>
    <property type="project" value="UniProtKB-ARBA"/>
</dbReference>
<comment type="caution">
    <text evidence="4">The sequence shown here is derived from an EMBL/GenBank/DDBJ whole genome shotgun (WGS) entry which is preliminary data.</text>
</comment>
<dbReference type="GO" id="GO:0051117">
    <property type="term" value="F:ATPase binding"/>
    <property type="evidence" value="ECO:0007669"/>
    <property type="project" value="TreeGrafter"/>
</dbReference>
<gene>
    <name evidence="4" type="ORF">ZIOFF_053050</name>
</gene>
<reference evidence="4 5" key="1">
    <citation type="submission" date="2020-08" db="EMBL/GenBank/DDBJ databases">
        <title>Plant Genome Project.</title>
        <authorList>
            <person name="Zhang R.-G."/>
        </authorList>
    </citation>
    <scope>NUCLEOTIDE SEQUENCE [LARGE SCALE GENOMIC DNA]</scope>
    <source>
        <tissue evidence="4">Rhizome</tissue>
    </source>
</reference>
<dbReference type="Gene3D" id="3.90.226.10">
    <property type="entry name" value="2-enoyl-CoA Hydratase, Chain A, domain 1"/>
    <property type="match status" value="1"/>
</dbReference>
<dbReference type="GO" id="GO:0004176">
    <property type="term" value="F:ATP-dependent peptidase activity"/>
    <property type="evidence" value="ECO:0007669"/>
    <property type="project" value="InterPro"/>
</dbReference>
<evidence type="ECO:0000256" key="3">
    <source>
        <dbReference type="SAM" id="Coils"/>
    </source>
</evidence>
<dbReference type="InterPro" id="IPR023562">
    <property type="entry name" value="ClpP/TepA"/>
</dbReference>
<dbReference type="InterPro" id="IPR001907">
    <property type="entry name" value="ClpP"/>
</dbReference>
<dbReference type="PANTHER" id="PTHR10381">
    <property type="entry name" value="ATP-DEPENDENT CLP PROTEASE PROTEOLYTIC SUBUNIT"/>
    <property type="match status" value="1"/>
</dbReference>
<dbReference type="PANTHER" id="PTHR10381:SF11">
    <property type="entry name" value="ATP-DEPENDENT CLP PROTEASE PROTEOLYTIC SUBUNIT, MITOCHONDRIAL"/>
    <property type="match status" value="1"/>
</dbReference>
<dbReference type="Pfam" id="PF00574">
    <property type="entry name" value="CLP_protease"/>
    <property type="match status" value="1"/>
</dbReference>
<sequence length="369" mass="41492">MLWRRLFLSGSILPASRPSTRLAAGAYSSYGLIPTANDQLLKNRMVLLIGPISDTKSSVVIDKLLFLEFQDTRKPIHLHIGSPGGSVSAVLAIYNTIQYIRSRVSTFCIGNTESMASLLLAAGAPGERRISSLSSVMIHQPYRDISSSLFSLMIRQHISGPAVHLNIGAKHIRKLRERLIKIYSHHTGQSIERIEQCMEHDTYMSPYEAKEFGLVDEWFIEKLCGVRYSRYYVLITSGSRRPGDLAPLVDHLSTAMLSLSCASGRVCSLIRLPIFPPMLVSCNFFASKSRKDQLEISKINELERAELEQLIEKINELELQIEKITKKTGYPKEYFPKAEYSKPKVEVKFPLLSNLENGGTSELEKVEDN</sequence>
<dbReference type="CDD" id="cd07017">
    <property type="entry name" value="S14_ClpP_2"/>
    <property type="match status" value="1"/>
</dbReference>
<organism evidence="4 5">
    <name type="scientific">Zingiber officinale</name>
    <name type="common">Ginger</name>
    <name type="synonym">Amomum zingiber</name>
    <dbReference type="NCBI Taxonomy" id="94328"/>
    <lineage>
        <taxon>Eukaryota</taxon>
        <taxon>Viridiplantae</taxon>
        <taxon>Streptophyta</taxon>
        <taxon>Embryophyta</taxon>
        <taxon>Tracheophyta</taxon>
        <taxon>Spermatophyta</taxon>
        <taxon>Magnoliopsida</taxon>
        <taxon>Liliopsida</taxon>
        <taxon>Zingiberales</taxon>
        <taxon>Zingiberaceae</taxon>
        <taxon>Zingiber</taxon>
    </lineage>
</organism>
<comment type="similarity">
    <text evidence="1 2">Belongs to the peptidase S14 family.</text>
</comment>
<name>A0A8J5FBX0_ZINOF</name>
<proteinExistence type="inferred from homology"/>
<dbReference type="GO" id="GO:0004252">
    <property type="term" value="F:serine-type endopeptidase activity"/>
    <property type="evidence" value="ECO:0007669"/>
    <property type="project" value="InterPro"/>
</dbReference>
<feature type="coiled-coil region" evidence="3">
    <location>
        <begin position="300"/>
        <end position="327"/>
    </location>
</feature>
<dbReference type="GO" id="GO:0006515">
    <property type="term" value="P:protein quality control for misfolded or incompletely synthesized proteins"/>
    <property type="evidence" value="ECO:0007669"/>
    <property type="project" value="TreeGrafter"/>
</dbReference>
<dbReference type="SUPFAM" id="SSF52096">
    <property type="entry name" value="ClpP/crotonase"/>
    <property type="match status" value="1"/>
</dbReference>
<dbReference type="AlphaFoldDB" id="A0A8J5FBX0"/>
<dbReference type="GO" id="GO:0009368">
    <property type="term" value="C:endopeptidase Clp complex"/>
    <property type="evidence" value="ECO:0007669"/>
    <property type="project" value="TreeGrafter"/>
</dbReference>
<dbReference type="PRINTS" id="PR00127">
    <property type="entry name" value="CLPPROTEASEP"/>
</dbReference>
<keyword evidence="5" id="KW-1185">Reference proteome</keyword>
<dbReference type="InterPro" id="IPR029045">
    <property type="entry name" value="ClpP/crotonase-like_dom_sf"/>
</dbReference>
<evidence type="ECO:0000313" key="4">
    <source>
        <dbReference type="EMBL" id="KAG6484531.1"/>
    </source>
</evidence>
<dbReference type="Proteomes" id="UP000734854">
    <property type="component" value="Unassembled WGS sequence"/>
</dbReference>
<accession>A0A8J5FBX0</accession>
<evidence type="ECO:0000313" key="5">
    <source>
        <dbReference type="Proteomes" id="UP000734854"/>
    </source>
</evidence>
<dbReference type="EMBL" id="JACMSC010000015">
    <property type="protein sequence ID" value="KAG6484531.1"/>
    <property type="molecule type" value="Genomic_DNA"/>
</dbReference>
<evidence type="ECO:0000256" key="1">
    <source>
        <dbReference type="ARBA" id="ARBA00007039"/>
    </source>
</evidence>